<name>A0A0P1IDB2_9RHOB</name>
<dbReference type="AlphaFoldDB" id="A0A0P1IDB2"/>
<dbReference type="STRING" id="1715693.PH7735_03049"/>
<organism evidence="2 3">
    <name type="scientific">Shimia thalassica</name>
    <dbReference type="NCBI Taxonomy" id="1715693"/>
    <lineage>
        <taxon>Bacteria</taxon>
        <taxon>Pseudomonadati</taxon>
        <taxon>Pseudomonadota</taxon>
        <taxon>Alphaproteobacteria</taxon>
        <taxon>Rhodobacterales</taxon>
        <taxon>Roseobacteraceae</taxon>
    </lineage>
</organism>
<evidence type="ECO:0000313" key="3">
    <source>
        <dbReference type="Proteomes" id="UP000051870"/>
    </source>
</evidence>
<gene>
    <name evidence="2" type="ORF">PH7735_03049</name>
</gene>
<reference evidence="3" key="1">
    <citation type="submission" date="2015-09" db="EMBL/GenBank/DDBJ databases">
        <authorList>
            <person name="Rodrigo-Torres Lidia"/>
            <person name="Arahal R.David."/>
        </authorList>
    </citation>
    <scope>NUCLEOTIDE SEQUENCE [LARGE SCALE GENOMIC DNA]</scope>
    <source>
        <strain evidence="3">CECT 7735</strain>
    </source>
</reference>
<evidence type="ECO:0000313" key="2">
    <source>
        <dbReference type="EMBL" id="CUK06634.1"/>
    </source>
</evidence>
<protein>
    <submittedName>
        <fullName evidence="2">Uncharacterized protein</fullName>
    </submittedName>
</protein>
<proteinExistence type="predicted"/>
<evidence type="ECO:0000256" key="1">
    <source>
        <dbReference type="SAM" id="MobiDB-lite"/>
    </source>
</evidence>
<keyword evidence="3" id="KW-1185">Reference proteome</keyword>
<sequence length="271" mass="30398">MENVRHQPFARISAVRAMPPLSFGLRSLSLRRTLCASLQSSFLRRVGPVGLRVSGAVAPSAPDTSGSPDSRPVYRSVPDSGWQAPKLTLGQPANSGDQNARCRLMLARLRRENIQQCRVVTHQPIQRDTIQTVIESLSRFLQSRSETTRRDQRACAVCVGETLCQGHRRFHFAKDWTDLDFGRFTRQLEPAIAPALGMDHAHLPQLIDNLCKMVFRGFANLGNFGLGDKPIPMRRTKHEDANCNVGSFGDAHALFQSVYQRYTHYAHLMAY</sequence>
<dbReference type="Proteomes" id="UP000051870">
    <property type="component" value="Unassembled WGS sequence"/>
</dbReference>
<dbReference type="EMBL" id="CYTW01000003">
    <property type="protein sequence ID" value="CUK06634.1"/>
    <property type="molecule type" value="Genomic_DNA"/>
</dbReference>
<accession>A0A0P1IDB2</accession>
<feature type="region of interest" description="Disordered" evidence="1">
    <location>
        <begin position="57"/>
        <end position="77"/>
    </location>
</feature>